<dbReference type="PANTHER" id="PTHR12993">
    <property type="entry name" value="N-ACETYLGLUCOSAMINYL-PHOSPHATIDYLINOSITOL DE-N-ACETYLASE-RELATED"/>
    <property type="match status" value="1"/>
</dbReference>
<dbReference type="EMBL" id="CP035282">
    <property type="protein sequence ID" value="QAT60898.1"/>
    <property type="molecule type" value="Genomic_DNA"/>
</dbReference>
<dbReference type="RefSeq" id="WP_071140317.1">
    <property type="nucleotide sequence ID" value="NZ_CP035282.1"/>
</dbReference>
<protein>
    <submittedName>
        <fullName evidence="1">PIG-L family deacetylase</fullName>
    </submittedName>
</protein>
<organism evidence="1 2">
    <name type="scientific">Acidilutibacter cellobiosedens</name>
    <dbReference type="NCBI Taxonomy" id="2507161"/>
    <lineage>
        <taxon>Bacteria</taxon>
        <taxon>Bacillati</taxon>
        <taxon>Bacillota</taxon>
        <taxon>Tissierellia</taxon>
        <taxon>Tissierellales</taxon>
        <taxon>Acidilutibacteraceae</taxon>
        <taxon>Acidilutibacter</taxon>
    </lineage>
</organism>
<evidence type="ECO:0000313" key="2">
    <source>
        <dbReference type="Proteomes" id="UP000287969"/>
    </source>
</evidence>
<dbReference type="InterPro" id="IPR024078">
    <property type="entry name" value="LmbE-like_dom_sf"/>
</dbReference>
<dbReference type="Gene3D" id="3.40.50.10320">
    <property type="entry name" value="LmbE-like"/>
    <property type="match status" value="1"/>
</dbReference>
<dbReference type="KEGG" id="spoa:EQM13_04540"/>
<dbReference type="GO" id="GO:0016811">
    <property type="term" value="F:hydrolase activity, acting on carbon-nitrogen (but not peptide) bonds, in linear amides"/>
    <property type="evidence" value="ECO:0007669"/>
    <property type="project" value="TreeGrafter"/>
</dbReference>
<dbReference type="AlphaFoldDB" id="A0A410QAI0"/>
<proteinExistence type="predicted"/>
<dbReference type="Pfam" id="PF02585">
    <property type="entry name" value="PIG-L"/>
    <property type="match status" value="1"/>
</dbReference>
<dbReference type="Proteomes" id="UP000287969">
    <property type="component" value="Chromosome"/>
</dbReference>
<sequence>MIKRIIKILLKYPIILFNKIYTYYYYKNSSKNDNIDVDDMFKRGKNVLVFSPHVDDETIGLGGALLKHKDNSDEVSVVYITDGRGSTSEFSEDRTIELRRKEGEELKKVLNIKEMYFLNEEDGQVDSNKIELINEICEILNSVKPDIIYTPFLIDGHRDHVETTKLLINALSKEGGNFENIYMYEVNCPIMPEIINSMNIMEDDIFKKKEKLFSIFKSQWAMGFDAFILLNRRKKLILDKGAAAEVFVKGNYEEVKKIKEFLETEKFDCNNFRQLSSEYNLFLSFRKGKAYKKKYSHVVNEFIERKAVSQ</sequence>
<name>A0A410QAI0_9FIRM</name>
<dbReference type="InterPro" id="IPR003737">
    <property type="entry name" value="GlcNAc_PI_deacetylase-related"/>
</dbReference>
<dbReference type="OrthoDB" id="9815144at2"/>
<gene>
    <name evidence="1" type="ORF">EQM13_04540</name>
</gene>
<keyword evidence="2" id="KW-1185">Reference proteome</keyword>
<reference evidence="2" key="1">
    <citation type="submission" date="2019-01" db="EMBL/GenBank/DDBJ databases">
        <title>Draft genomes of a novel of Sporanaerobacter strains.</title>
        <authorList>
            <person name="Ma S."/>
        </authorList>
    </citation>
    <scope>NUCLEOTIDE SEQUENCE [LARGE SCALE GENOMIC DNA]</scope>
    <source>
        <strain evidence="2">NJN-17</strain>
    </source>
</reference>
<evidence type="ECO:0000313" key="1">
    <source>
        <dbReference type="EMBL" id="QAT60898.1"/>
    </source>
</evidence>
<dbReference type="PANTHER" id="PTHR12993:SF11">
    <property type="entry name" value="N-ACETYLGLUCOSAMINYL-PHOSPHATIDYLINOSITOL DE-N-ACETYLASE"/>
    <property type="match status" value="1"/>
</dbReference>
<accession>A0A410QAI0</accession>
<dbReference type="SUPFAM" id="SSF102588">
    <property type="entry name" value="LmbE-like"/>
    <property type="match status" value="1"/>
</dbReference>